<accession>A0ABS3FRI6</accession>
<dbReference type="InterPro" id="IPR011629">
    <property type="entry name" value="CobW-like_C"/>
</dbReference>
<dbReference type="Proteomes" id="UP000664844">
    <property type="component" value="Unassembled WGS sequence"/>
</dbReference>
<dbReference type="RefSeq" id="WP_207087956.1">
    <property type="nucleotide sequence ID" value="NZ_JAFLQW010000275.1"/>
</dbReference>
<dbReference type="EMBL" id="JAFLQW010000275">
    <property type="protein sequence ID" value="MBO0349433.1"/>
    <property type="molecule type" value="Genomic_DNA"/>
</dbReference>
<organism evidence="2 3">
    <name type="scientific">Phormidium pseudopriestleyi FRX01</name>
    <dbReference type="NCBI Taxonomy" id="1759528"/>
    <lineage>
        <taxon>Bacteria</taxon>
        <taxon>Bacillati</taxon>
        <taxon>Cyanobacteriota</taxon>
        <taxon>Cyanophyceae</taxon>
        <taxon>Oscillatoriophycideae</taxon>
        <taxon>Oscillatoriales</taxon>
        <taxon>Oscillatoriaceae</taxon>
        <taxon>Phormidium</taxon>
    </lineage>
</organism>
<reference evidence="2 3" key="1">
    <citation type="submission" date="2021-03" db="EMBL/GenBank/DDBJ databases">
        <title>Metabolic Capacity of the Antarctic Cyanobacterium Phormidium pseudopriestleyi that Sustains Oxygenic Photosynthesis in the Presence of Hydrogen Sulfide.</title>
        <authorList>
            <person name="Lumian J.E."/>
            <person name="Jungblut A.D."/>
            <person name="Dillon M.L."/>
            <person name="Hawes I."/>
            <person name="Doran P.T."/>
            <person name="Mackey T.J."/>
            <person name="Dick G.J."/>
            <person name="Grettenberger C.L."/>
            <person name="Sumner D.Y."/>
        </authorList>
    </citation>
    <scope>NUCLEOTIDE SEQUENCE [LARGE SCALE GENOMIC DNA]</scope>
    <source>
        <strain evidence="2 3">FRX01</strain>
    </source>
</reference>
<comment type="caution">
    <text evidence="2">The sequence shown here is derived from an EMBL/GenBank/DDBJ whole genome shotgun (WGS) entry which is preliminary data.</text>
</comment>
<evidence type="ECO:0000259" key="1">
    <source>
        <dbReference type="Pfam" id="PF07683"/>
    </source>
</evidence>
<sequence>MITAVGGSSGVGKTTWIREQIALVQKRVLYFCPSADTMPIDGTWIADEFGDRVQIITVEEEAQLRAMGPDTVAYIELGFHLDLEATAPVLDRYHCDRVAIVPEDSSGSPWHEWGTQVIAVPRPEQTTAQSEIFRGVLTGEILDPASLEIFWYELTEGAYGTVTRAKGIFELVEGQSILGNFTKVGLEKEFQPLNRSQWLEGRPDRFSGLEVVGKTLDKEAISLTLQEFCLSDEAVAYYQHQLKENLGIPEVSLS</sequence>
<evidence type="ECO:0000313" key="2">
    <source>
        <dbReference type="EMBL" id="MBO0349433.1"/>
    </source>
</evidence>
<name>A0ABS3FRI6_9CYAN</name>
<feature type="domain" description="CobW C-terminal" evidence="1">
    <location>
        <begin position="142"/>
        <end position="227"/>
    </location>
</feature>
<evidence type="ECO:0000313" key="3">
    <source>
        <dbReference type="Proteomes" id="UP000664844"/>
    </source>
</evidence>
<gene>
    <name evidence="2" type="ORF">J0895_10000</name>
</gene>
<proteinExistence type="predicted"/>
<keyword evidence="3" id="KW-1185">Reference proteome</keyword>
<protein>
    <submittedName>
        <fullName evidence="2">GTP-binding protein</fullName>
    </submittedName>
</protein>
<dbReference type="Pfam" id="PF07683">
    <property type="entry name" value="CobW_C"/>
    <property type="match status" value="1"/>
</dbReference>